<keyword evidence="3" id="KW-0472">Membrane</keyword>
<feature type="compositionally biased region" description="Basic and acidic residues" evidence="2">
    <location>
        <begin position="199"/>
        <end position="209"/>
    </location>
</feature>
<keyword evidence="3" id="KW-1133">Transmembrane helix</keyword>
<dbReference type="Gene3D" id="2.80.10.50">
    <property type="match status" value="2"/>
</dbReference>
<gene>
    <name evidence="5" type="ORF">SNAT2548_LOCUS14295</name>
</gene>
<keyword evidence="6" id="KW-1185">Reference proteome</keyword>
<reference evidence="5" key="1">
    <citation type="submission" date="2021-02" db="EMBL/GenBank/DDBJ databases">
        <authorList>
            <person name="Dougan E. K."/>
            <person name="Rhodes N."/>
            <person name="Thang M."/>
            <person name="Chan C."/>
        </authorList>
    </citation>
    <scope>NUCLEOTIDE SEQUENCE</scope>
</reference>
<dbReference type="Proteomes" id="UP000604046">
    <property type="component" value="Unassembled WGS sequence"/>
</dbReference>
<organism evidence="5 6">
    <name type="scientific">Symbiodinium natans</name>
    <dbReference type="NCBI Taxonomy" id="878477"/>
    <lineage>
        <taxon>Eukaryota</taxon>
        <taxon>Sar</taxon>
        <taxon>Alveolata</taxon>
        <taxon>Dinophyceae</taxon>
        <taxon>Suessiales</taxon>
        <taxon>Symbiodiniaceae</taxon>
        <taxon>Symbiodinium</taxon>
    </lineage>
</organism>
<dbReference type="SUPFAM" id="SSF50405">
    <property type="entry name" value="Actin-crosslinking proteins"/>
    <property type="match status" value="1"/>
</dbReference>
<keyword evidence="3" id="KW-0812">Transmembrane</keyword>
<proteinExistence type="predicted"/>
<evidence type="ECO:0000313" key="6">
    <source>
        <dbReference type="Proteomes" id="UP000604046"/>
    </source>
</evidence>
<evidence type="ECO:0000256" key="4">
    <source>
        <dbReference type="SAM" id="SignalP"/>
    </source>
</evidence>
<accession>A0A812N1X6</accession>
<feature type="chain" id="PRO_5032545906" evidence="4">
    <location>
        <begin position="33"/>
        <end position="1536"/>
    </location>
</feature>
<keyword evidence="4" id="KW-0732">Signal</keyword>
<dbReference type="OrthoDB" id="409329at2759"/>
<feature type="compositionally biased region" description="Basic and acidic residues" evidence="2">
    <location>
        <begin position="166"/>
        <end position="186"/>
    </location>
</feature>
<name>A0A812N1X6_9DINO</name>
<dbReference type="EMBL" id="CAJNDS010001646">
    <property type="protein sequence ID" value="CAE7269464.1"/>
    <property type="molecule type" value="Genomic_DNA"/>
</dbReference>
<feature type="transmembrane region" description="Helical" evidence="3">
    <location>
        <begin position="1441"/>
        <end position="1467"/>
    </location>
</feature>
<comment type="caution">
    <text evidence="5">The sequence shown here is derived from an EMBL/GenBank/DDBJ whole genome shotgun (WGS) entry which is preliminary data.</text>
</comment>
<evidence type="ECO:0000313" key="5">
    <source>
        <dbReference type="EMBL" id="CAE7269464.1"/>
    </source>
</evidence>
<dbReference type="InterPro" id="IPR008999">
    <property type="entry name" value="Actin-crosslinking"/>
</dbReference>
<keyword evidence="1" id="KW-0175">Coiled coil</keyword>
<feature type="region of interest" description="Disordered" evidence="2">
    <location>
        <begin position="812"/>
        <end position="836"/>
    </location>
</feature>
<evidence type="ECO:0000256" key="3">
    <source>
        <dbReference type="SAM" id="Phobius"/>
    </source>
</evidence>
<feature type="region of interest" description="Disordered" evidence="2">
    <location>
        <begin position="161"/>
        <end position="209"/>
    </location>
</feature>
<dbReference type="CDD" id="cd00257">
    <property type="entry name" value="beta-trefoil_FSCN-like"/>
    <property type="match status" value="3"/>
</dbReference>
<evidence type="ECO:0000256" key="2">
    <source>
        <dbReference type="SAM" id="MobiDB-lite"/>
    </source>
</evidence>
<feature type="signal peptide" evidence="4">
    <location>
        <begin position="1"/>
        <end position="32"/>
    </location>
</feature>
<evidence type="ECO:0000256" key="1">
    <source>
        <dbReference type="SAM" id="Coils"/>
    </source>
</evidence>
<feature type="coiled-coil region" evidence="1">
    <location>
        <begin position="102"/>
        <end position="129"/>
    </location>
</feature>
<protein>
    <submittedName>
        <fullName evidence="5">Uncharacterized protein</fullName>
    </submittedName>
</protein>
<sequence>MKQFWFATAMWAPSRILILAVVWLGMPPLAQSYKLSETPIDITNSNDPTVAEKVEKLIETNLLHDAGDTNAMPEPKEEGNATNETRGMGALAQNLEFIFMKVAQLETVVQLQQAEINAQQLEIESLKKHTGLEAQHVEMARKHSRDPHAVQHVLKGVFDKHHRQRETREYHHQGHEEERHPAEPASERAASTAEALLQRQERSVSEKSDSLDHSVASKWLDPITRTVNKAVDAVDGSGLTGGALKDAFNKVKEKGKAVEFIQNTVIDTVEKATTILMNFKGFSFTSNCRTGVPSAQLHGQRLSIGFGSLYCSVTLVGKTVVLFNSNFGHRDVHFPNPLDWLPGQIRELTHAPFQVIQRMWWFMNDLMHHTHHCDKNNPFHCLAKRVARHVMEFEPPLNWLPGQLGELAKVPFNVIQRMWWFMNDLLHHTHHCDQNNPFHCLAKRLGRFVMEFEPPLNFLPSPVKVLAGTHVNSIKSVLAMGNELMRCQHFESGTEVTKCLGNNIIGSVPPLNFLNHLGEIIGETIETFAKAATAVMKKALKGGTSFVQKASVSEFPAVGKMPVVHHQDDHLLVEAHSQLLHPSLLQYSMNAEAGAPEFKLGVGGSAEVTNLITQFDGREADTGSCLAFAPSSKNGAQVENHRQATKADWQSAKKEDFVKLEPWAVPCDNAWMKENWDKWQGYSFYTARTDIEKCISVSFAISIQPVVAFVAGLSVELLPKPLFKLITTVCWPNHMPGGLDLTVLRSEIKTGGGHLLFSRTLRLAKRFGDHTKFVKENLQGGYQTWRSPIGIAKGESRHAFAPMKLLERKSNVSYSASEQGEAEKGEAEESSDVAEAESSYYWRTESEDLYMASIDYSDQAEANKTWELRGPEALRHLSAMQEAQGQGKDSVIEIFKFKKPGMSNFEISGLLDGNSLELGIQMGFGPYQSPTKRAPLADIGVQFAVILSAIPWISVETKKTAIRALSDFSTKDAGRVKGLELRPGSVIALHNKAHNRYMGMWPDKLWTSPEATPDGIRDWWTHERFTVVDAGGGQIALHNAQHNRFVKEGGVSPHRNVNDLPPAHEWGAERFNVVDLGNGEVGLKSRGNKWMQLSGNGIGWKGPVDHIPDGWTWERFTVVDATPKLVPGTTVALYNKHHRRFLAMRRDHLDRTGEVPMELPDGWTHERFTVVHVDHKYIALHNSRHNRFVKLGGVSPHRDPDRFPAGWGMEKFEMWPAFGGDVGLWHDHNRFLQMRNDGVGYSHHPPAGWAWERFHVLPVKPYLEPGTVVALHCQVHNRFLNMHPTDMGRSPPKAASDYPVSGWTWEKFTVKDAGNGQIALHNAHHNQYVSMRGGGDLGVSPKRGYHESFPHNWKWESFTVVPASDLFDGVIGLHNSEHNRFIRMTAHTADSSSHMSVQDFPHDWNQERFRIVIVGSGGQAVSSAMGPLRLIRDLCINHGAVLGSFIIIGALVAWSITVLLIGCLLGFMVSLFDGAGSSHDTSDDVDTAVRSSPLSLVASATAGMIFGILKDQPWVIPTLTVLIMIAAASRDAVDVT</sequence>